<gene>
    <name evidence="1" type="ORF">AYJ54_02550</name>
</gene>
<evidence type="ECO:0000313" key="1">
    <source>
        <dbReference type="EMBL" id="OAF05792.1"/>
    </source>
</evidence>
<accession>A0A176YGM6</accession>
<name>A0A176YGM6_9BRAD</name>
<protein>
    <recommendedName>
        <fullName evidence="3">Cysteine rich repeat protein</fullName>
    </recommendedName>
</protein>
<keyword evidence="2" id="KW-1185">Reference proteome</keyword>
<comment type="caution">
    <text evidence="1">The sequence shown here is derived from an EMBL/GenBank/DDBJ whole genome shotgun (WGS) entry which is preliminary data.</text>
</comment>
<evidence type="ECO:0008006" key="3">
    <source>
        <dbReference type="Google" id="ProtNLM"/>
    </source>
</evidence>
<dbReference type="EMBL" id="LUUB01000079">
    <property type="protein sequence ID" value="OAF05792.1"/>
    <property type="molecule type" value="Genomic_DNA"/>
</dbReference>
<dbReference type="Proteomes" id="UP000076959">
    <property type="component" value="Unassembled WGS sequence"/>
</dbReference>
<dbReference type="AlphaFoldDB" id="A0A176YGM6"/>
<reference evidence="1 2" key="1">
    <citation type="submission" date="2016-03" db="EMBL/GenBank/DDBJ databases">
        <title>Draft Genome Sequence of the Strain BR 10245 (Bradyrhizobium sp.) isolated from nodules of Centrolobium paraense.</title>
        <authorList>
            <person name="Simoes-Araujo J.L.Sr."/>
            <person name="Barauna A.C."/>
            <person name="Silva K."/>
            <person name="Zilli J.E."/>
        </authorList>
    </citation>
    <scope>NUCLEOTIDE SEQUENCE [LARGE SCALE GENOMIC DNA]</scope>
    <source>
        <strain evidence="1 2">BR 10245</strain>
    </source>
</reference>
<sequence length="112" mass="12296">MTTARHAARRDVGTHLQLHETDIASTRMAMMRVVLSALILIWCIQGVPAQDQRGKESGDTTHSEGQVRSACQPEIEKLCGGQGRRAGRCLRSQNPDALSEKCKTALENRGLQ</sequence>
<evidence type="ECO:0000313" key="2">
    <source>
        <dbReference type="Proteomes" id="UP000076959"/>
    </source>
</evidence>
<organism evidence="1 2">
    <name type="scientific">Bradyrhizobium centrolobii</name>
    <dbReference type="NCBI Taxonomy" id="1505087"/>
    <lineage>
        <taxon>Bacteria</taxon>
        <taxon>Pseudomonadati</taxon>
        <taxon>Pseudomonadota</taxon>
        <taxon>Alphaproteobacteria</taxon>
        <taxon>Hyphomicrobiales</taxon>
        <taxon>Nitrobacteraceae</taxon>
        <taxon>Bradyrhizobium</taxon>
    </lineage>
</organism>
<proteinExistence type="predicted"/>